<reference evidence="8" key="1">
    <citation type="submission" date="2022-08" db="EMBL/GenBank/DDBJ databases">
        <authorList>
            <person name="Kallberg Y."/>
            <person name="Tangrot J."/>
            <person name="Rosling A."/>
        </authorList>
    </citation>
    <scope>NUCLEOTIDE SEQUENCE</scope>
    <source>
        <strain evidence="8">Wild A</strain>
    </source>
</reference>
<keyword evidence="5 6" id="KW-0349">Heme</keyword>
<evidence type="ECO:0000256" key="4">
    <source>
        <dbReference type="ARBA" id="ARBA00023004"/>
    </source>
</evidence>
<evidence type="ECO:0000256" key="5">
    <source>
        <dbReference type="PIRSR" id="PIRSR602401-1"/>
    </source>
</evidence>
<accession>A0A9W4SUN5</accession>
<keyword evidence="9" id="KW-1185">Reference proteome</keyword>
<dbReference type="CDD" id="cd00302">
    <property type="entry name" value="cytochrome_P450"/>
    <property type="match status" value="1"/>
</dbReference>
<dbReference type="Pfam" id="PF00067">
    <property type="entry name" value="p450"/>
    <property type="match status" value="1"/>
</dbReference>
<dbReference type="AlphaFoldDB" id="A0A9W4SUN5"/>
<dbReference type="GO" id="GO:0016705">
    <property type="term" value="F:oxidoreductase activity, acting on paired donors, with incorporation or reduction of molecular oxygen"/>
    <property type="evidence" value="ECO:0007669"/>
    <property type="project" value="InterPro"/>
</dbReference>
<dbReference type="GO" id="GO:0020037">
    <property type="term" value="F:heme binding"/>
    <property type="evidence" value="ECO:0007669"/>
    <property type="project" value="InterPro"/>
</dbReference>
<gene>
    <name evidence="8" type="ORF">FWILDA_LOCUS10419</name>
</gene>
<dbReference type="PANTHER" id="PTHR24305">
    <property type="entry name" value="CYTOCHROME P450"/>
    <property type="match status" value="1"/>
</dbReference>
<dbReference type="InterPro" id="IPR002401">
    <property type="entry name" value="Cyt_P450_E_grp-I"/>
</dbReference>
<comment type="cofactor">
    <cofactor evidence="1 5">
        <name>heme</name>
        <dbReference type="ChEBI" id="CHEBI:30413"/>
    </cofactor>
</comment>
<evidence type="ECO:0000256" key="1">
    <source>
        <dbReference type="ARBA" id="ARBA00001971"/>
    </source>
</evidence>
<protein>
    <submittedName>
        <fullName evidence="8">13657_t:CDS:1</fullName>
    </submittedName>
</protein>
<comment type="caution">
    <text evidence="8">The sequence shown here is derived from an EMBL/GenBank/DDBJ whole genome shotgun (WGS) entry which is preliminary data.</text>
</comment>
<dbReference type="InterPro" id="IPR017972">
    <property type="entry name" value="Cyt_P450_CS"/>
</dbReference>
<evidence type="ECO:0000256" key="3">
    <source>
        <dbReference type="ARBA" id="ARBA00022723"/>
    </source>
</evidence>
<dbReference type="OrthoDB" id="3934656at2759"/>
<feature type="compositionally biased region" description="Polar residues" evidence="7">
    <location>
        <begin position="58"/>
        <end position="67"/>
    </location>
</feature>
<feature type="compositionally biased region" description="Basic and acidic residues" evidence="7">
    <location>
        <begin position="69"/>
        <end position="80"/>
    </location>
</feature>
<evidence type="ECO:0000313" key="8">
    <source>
        <dbReference type="EMBL" id="CAI2182111.1"/>
    </source>
</evidence>
<dbReference type="PRINTS" id="PR00385">
    <property type="entry name" value="P450"/>
</dbReference>
<keyword evidence="6" id="KW-0560">Oxidoreductase</keyword>
<comment type="similarity">
    <text evidence="2 6">Belongs to the cytochrome P450 family.</text>
</comment>
<sequence>MGIYYNHEYSSWKFHRNVLIKSVTFPKFLKGIVMELQEQFKELENYWDDMETVESEPKYSNDQNSLSNDKAKDDNKKHDASINASKSNGDKIIDISKWINRFTFDIFLQSITRKKSFSMANYFNQISKDEENKLKGIECLLNECNQFINKLKNSLWLLDQFNFVLIGLPKWFEKIFLVYKLYNRKYFKDYWWLYETLLKIVQTRRFEISCSPKEPDLKADLLTSLINFGTSHPTDVKSENERALTDEEIVSNSFSYIIYYICKYPTIKYRMIEEIDSILGNHHDTFTYFMIGKLYFCEAVIKEVLRIHPVHPLISRVLNEKDNVGGFTWNLGQMFFINLHAIQNHKYNWKNPDEFNPERFLYLEKEEEEKVLNKNENHFIKEELERKTLFAFGMGVRSCPAKDLAMIMLKTMVVMFLRKYDVILVDQEELQINYENMLNICDELKVKIRSRNHK</sequence>
<keyword evidence="4 5" id="KW-0408">Iron</keyword>
<dbReference type="EMBL" id="CAMKVN010002673">
    <property type="protein sequence ID" value="CAI2182111.1"/>
    <property type="molecule type" value="Genomic_DNA"/>
</dbReference>
<keyword evidence="6" id="KW-0503">Monooxygenase</keyword>
<keyword evidence="3 5" id="KW-0479">Metal-binding</keyword>
<dbReference type="GO" id="GO:0004497">
    <property type="term" value="F:monooxygenase activity"/>
    <property type="evidence" value="ECO:0007669"/>
    <property type="project" value="UniProtKB-KW"/>
</dbReference>
<evidence type="ECO:0000256" key="6">
    <source>
        <dbReference type="RuleBase" id="RU000461"/>
    </source>
</evidence>
<evidence type="ECO:0000256" key="7">
    <source>
        <dbReference type="SAM" id="MobiDB-lite"/>
    </source>
</evidence>
<proteinExistence type="inferred from homology"/>
<dbReference type="GO" id="GO:0005506">
    <property type="term" value="F:iron ion binding"/>
    <property type="evidence" value="ECO:0007669"/>
    <property type="project" value="InterPro"/>
</dbReference>
<dbReference type="SUPFAM" id="SSF48264">
    <property type="entry name" value="Cytochrome P450"/>
    <property type="match status" value="1"/>
</dbReference>
<dbReference type="InterPro" id="IPR036396">
    <property type="entry name" value="Cyt_P450_sf"/>
</dbReference>
<dbReference type="Proteomes" id="UP001153678">
    <property type="component" value="Unassembled WGS sequence"/>
</dbReference>
<evidence type="ECO:0000313" key="9">
    <source>
        <dbReference type="Proteomes" id="UP001153678"/>
    </source>
</evidence>
<dbReference type="PROSITE" id="PS00086">
    <property type="entry name" value="CYTOCHROME_P450"/>
    <property type="match status" value="1"/>
</dbReference>
<evidence type="ECO:0000256" key="2">
    <source>
        <dbReference type="ARBA" id="ARBA00010617"/>
    </source>
</evidence>
<dbReference type="PRINTS" id="PR00463">
    <property type="entry name" value="EP450I"/>
</dbReference>
<dbReference type="PANTHER" id="PTHR24305:SF166">
    <property type="entry name" value="CYTOCHROME P450 12A4, MITOCHONDRIAL-RELATED"/>
    <property type="match status" value="1"/>
</dbReference>
<dbReference type="InterPro" id="IPR050121">
    <property type="entry name" value="Cytochrome_P450_monoxygenase"/>
</dbReference>
<feature type="binding site" description="axial binding residue" evidence="5">
    <location>
        <position position="399"/>
    </location>
    <ligand>
        <name>heme</name>
        <dbReference type="ChEBI" id="CHEBI:30413"/>
    </ligand>
    <ligandPart>
        <name>Fe</name>
        <dbReference type="ChEBI" id="CHEBI:18248"/>
    </ligandPart>
</feature>
<dbReference type="Gene3D" id="1.10.630.10">
    <property type="entry name" value="Cytochrome P450"/>
    <property type="match status" value="1"/>
</dbReference>
<feature type="region of interest" description="Disordered" evidence="7">
    <location>
        <begin position="54"/>
        <end position="83"/>
    </location>
</feature>
<organism evidence="8 9">
    <name type="scientific">Funneliformis geosporum</name>
    <dbReference type="NCBI Taxonomy" id="1117311"/>
    <lineage>
        <taxon>Eukaryota</taxon>
        <taxon>Fungi</taxon>
        <taxon>Fungi incertae sedis</taxon>
        <taxon>Mucoromycota</taxon>
        <taxon>Glomeromycotina</taxon>
        <taxon>Glomeromycetes</taxon>
        <taxon>Glomerales</taxon>
        <taxon>Glomeraceae</taxon>
        <taxon>Funneliformis</taxon>
    </lineage>
</organism>
<dbReference type="InterPro" id="IPR001128">
    <property type="entry name" value="Cyt_P450"/>
</dbReference>
<name>A0A9W4SUN5_9GLOM</name>